<dbReference type="PANTHER" id="PTHR42770">
    <property type="entry name" value="AMINO ACID TRANSPORTER-RELATED"/>
    <property type="match status" value="1"/>
</dbReference>
<gene>
    <name evidence="7" type="ORF">BFW38_05005</name>
</gene>
<dbReference type="STRING" id="197479.BFW38_05005"/>
<evidence type="ECO:0000259" key="6">
    <source>
        <dbReference type="Pfam" id="PF00324"/>
    </source>
</evidence>
<comment type="caution">
    <text evidence="7">The sequence shown here is derived from an EMBL/GenBank/DDBJ whole genome shotgun (WGS) entry which is preliminary data.</text>
</comment>
<evidence type="ECO:0000256" key="5">
    <source>
        <dbReference type="SAM" id="Phobius"/>
    </source>
</evidence>
<feature type="transmembrane region" description="Helical" evidence="5">
    <location>
        <begin position="129"/>
        <end position="148"/>
    </location>
</feature>
<keyword evidence="2 5" id="KW-0812">Transmembrane</keyword>
<feature type="transmembrane region" description="Helical" evidence="5">
    <location>
        <begin position="284"/>
        <end position="304"/>
    </location>
</feature>
<feature type="transmembrane region" description="Helical" evidence="5">
    <location>
        <begin position="21"/>
        <end position="47"/>
    </location>
</feature>
<dbReference type="InterPro" id="IPR004841">
    <property type="entry name" value="AA-permease/SLC12A_dom"/>
</dbReference>
<dbReference type="EMBL" id="MDTQ01000001">
    <property type="protein sequence ID" value="ODC03001.1"/>
    <property type="molecule type" value="Genomic_DNA"/>
</dbReference>
<feature type="transmembrane region" description="Helical" evidence="5">
    <location>
        <begin position="98"/>
        <end position="123"/>
    </location>
</feature>
<feature type="transmembrane region" description="Helical" evidence="5">
    <location>
        <begin position="53"/>
        <end position="71"/>
    </location>
</feature>
<keyword evidence="3 5" id="KW-1133">Transmembrane helix</keyword>
<dbReference type="Gene3D" id="1.20.1740.10">
    <property type="entry name" value="Amino acid/polyamine transporter I"/>
    <property type="match status" value="1"/>
</dbReference>
<dbReference type="PANTHER" id="PTHR42770:SF8">
    <property type="entry name" value="PUTRESCINE IMPORTER PUUP"/>
    <property type="match status" value="1"/>
</dbReference>
<dbReference type="AlphaFoldDB" id="A0A1E2V7P0"/>
<protein>
    <submittedName>
        <fullName evidence="7">Amino acid permease</fullName>
    </submittedName>
</protein>
<dbReference type="OrthoDB" id="9804700at2"/>
<feature type="transmembrane region" description="Helical" evidence="5">
    <location>
        <begin position="238"/>
        <end position="257"/>
    </location>
</feature>
<evidence type="ECO:0000313" key="8">
    <source>
        <dbReference type="Proteomes" id="UP000094291"/>
    </source>
</evidence>
<feature type="transmembrane region" description="Helical" evidence="5">
    <location>
        <begin position="325"/>
        <end position="351"/>
    </location>
</feature>
<dbReference type="InterPro" id="IPR050367">
    <property type="entry name" value="APC_superfamily"/>
</dbReference>
<feature type="transmembrane region" description="Helical" evidence="5">
    <location>
        <begin position="357"/>
        <end position="380"/>
    </location>
</feature>
<feature type="transmembrane region" description="Helical" evidence="5">
    <location>
        <begin position="417"/>
        <end position="435"/>
    </location>
</feature>
<evidence type="ECO:0000256" key="2">
    <source>
        <dbReference type="ARBA" id="ARBA00022692"/>
    </source>
</evidence>
<comment type="subcellular location">
    <subcellularLocation>
        <location evidence="1">Membrane</location>
        <topology evidence="1">Multi-pass membrane protein</topology>
    </subcellularLocation>
</comment>
<name>A0A1E2V7P0_9GAMM</name>
<feature type="transmembrane region" description="Helical" evidence="5">
    <location>
        <begin position="160"/>
        <end position="180"/>
    </location>
</feature>
<reference evidence="7 8" key="1">
    <citation type="submission" date="2016-08" db="EMBL/GenBank/DDBJ databases">
        <authorList>
            <person name="Seilhamer J.J."/>
        </authorList>
    </citation>
    <scope>NUCLEOTIDE SEQUENCE [LARGE SCALE GENOMIC DNA]</scope>
    <source>
        <strain evidence="7 8">PH27A</strain>
    </source>
</reference>
<organism evidence="7 8">
    <name type="scientific">Terasakiispira papahanaumokuakeensis</name>
    <dbReference type="NCBI Taxonomy" id="197479"/>
    <lineage>
        <taxon>Bacteria</taxon>
        <taxon>Pseudomonadati</taxon>
        <taxon>Pseudomonadota</taxon>
        <taxon>Gammaproteobacteria</taxon>
        <taxon>Oceanospirillales</taxon>
        <taxon>Terasakiispira</taxon>
    </lineage>
</organism>
<feature type="transmembrane region" description="Helical" evidence="5">
    <location>
        <begin position="392"/>
        <end position="411"/>
    </location>
</feature>
<dbReference type="RefSeq" id="WP_068997396.1">
    <property type="nucleotide sequence ID" value="NZ_MDTQ01000001.1"/>
</dbReference>
<accession>A0A1E2V7P0</accession>
<keyword evidence="4 5" id="KW-0472">Membrane</keyword>
<dbReference type="Proteomes" id="UP000094291">
    <property type="component" value="Unassembled WGS sequence"/>
</dbReference>
<evidence type="ECO:0000256" key="1">
    <source>
        <dbReference type="ARBA" id="ARBA00004141"/>
    </source>
</evidence>
<evidence type="ECO:0000256" key="4">
    <source>
        <dbReference type="ARBA" id="ARBA00023136"/>
    </source>
</evidence>
<proteinExistence type="predicted"/>
<evidence type="ECO:0000256" key="3">
    <source>
        <dbReference type="ARBA" id="ARBA00022989"/>
    </source>
</evidence>
<dbReference type="PIRSF" id="PIRSF006060">
    <property type="entry name" value="AA_transporter"/>
    <property type="match status" value="1"/>
</dbReference>
<dbReference type="Pfam" id="PF00324">
    <property type="entry name" value="AA_permease"/>
    <property type="match status" value="1"/>
</dbReference>
<dbReference type="GO" id="GO:0055085">
    <property type="term" value="P:transmembrane transport"/>
    <property type="evidence" value="ECO:0007669"/>
    <property type="project" value="InterPro"/>
</dbReference>
<dbReference type="GO" id="GO:0016020">
    <property type="term" value="C:membrane"/>
    <property type="evidence" value="ECO:0007669"/>
    <property type="project" value="UniProtKB-SubCell"/>
</dbReference>
<sequence length="451" mass="48775">MPSDHQTQQIPTQKRNATLTLWQVVLFGLAYMTPIIVLGTFGVLATVTQGATAGAYLAALIAMLFTAYSYGQMAKAFPVAGSAYTYVRRAIDDRLGFLAGWAILLDYLFLPMVIWLIGAAYLYSAFPAIPQWLWLLGFIVLTTGINYVGLKLASRINSLLMLVQVLVLIAFISLSIHYVVGDPTQPLWDLRPFIGTSTTLLPTLMAGAAVACYSFLGFDAVTTLTEETRSPRQTLPRAILAITVVGGLIFIGVAYFVQLATPDFHFDNPDAAAYQIARNIGGDLFVSIFLIGLIVGQFASGIAAQASGARLIYAMGRDGVLSKRWLGTLSRFGTPTGGLVLSGLIALLALAMDVLSAASFINFGAFIAFTLVNLSVISHYFGREHRRQGLDVIRYLIAPAIGAGAIIWLLFSLDNRAIVLGAIWLAVGLAWLLWLTQGFRLPPPELEVEEA</sequence>
<feature type="transmembrane region" description="Helical" evidence="5">
    <location>
        <begin position="200"/>
        <end position="218"/>
    </location>
</feature>
<keyword evidence="8" id="KW-1185">Reference proteome</keyword>
<feature type="domain" description="Amino acid permease/ SLC12A" evidence="6">
    <location>
        <begin position="25"/>
        <end position="408"/>
    </location>
</feature>
<evidence type="ECO:0000313" key="7">
    <source>
        <dbReference type="EMBL" id="ODC03001.1"/>
    </source>
</evidence>